<comment type="cofactor">
    <cofactor evidence="1">
        <name>Zn(2+)</name>
        <dbReference type="ChEBI" id="CHEBI:29105"/>
    </cofactor>
</comment>
<dbReference type="Gene3D" id="3.40.50.720">
    <property type="entry name" value="NAD(P)-binding Rossmann-like Domain"/>
    <property type="match status" value="1"/>
</dbReference>
<dbReference type="Gene3D" id="3.90.180.10">
    <property type="entry name" value="Medium-chain alcohol dehydrogenases, catalytic domain"/>
    <property type="match status" value="1"/>
</dbReference>
<evidence type="ECO:0000256" key="1">
    <source>
        <dbReference type="ARBA" id="ARBA00001947"/>
    </source>
</evidence>
<evidence type="ECO:0000256" key="5">
    <source>
        <dbReference type="ARBA" id="ARBA00023002"/>
    </source>
</evidence>
<dbReference type="SUPFAM" id="SSF51735">
    <property type="entry name" value="NAD(P)-binding Rossmann-fold domains"/>
    <property type="match status" value="1"/>
</dbReference>
<organism evidence="6">
    <name type="scientific">marine metagenome</name>
    <dbReference type="NCBI Taxonomy" id="408172"/>
    <lineage>
        <taxon>unclassified sequences</taxon>
        <taxon>metagenomes</taxon>
        <taxon>ecological metagenomes</taxon>
    </lineage>
</organism>
<name>A0A382N5F0_9ZZZZ</name>
<proteinExistence type="inferred from homology"/>
<evidence type="ECO:0000256" key="4">
    <source>
        <dbReference type="ARBA" id="ARBA00022833"/>
    </source>
</evidence>
<keyword evidence="5" id="KW-0560">Oxidoreductase</keyword>
<dbReference type="AlphaFoldDB" id="A0A382N5F0"/>
<evidence type="ECO:0000256" key="2">
    <source>
        <dbReference type="ARBA" id="ARBA00008072"/>
    </source>
</evidence>
<keyword evidence="4" id="KW-0862">Zinc</keyword>
<evidence type="ECO:0000313" key="6">
    <source>
        <dbReference type="EMBL" id="SVC56399.1"/>
    </source>
</evidence>
<keyword evidence="3" id="KW-0479">Metal-binding</keyword>
<comment type="similarity">
    <text evidence="2">Belongs to the zinc-containing alcohol dehydrogenase family.</text>
</comment>
<dbReference type="InterPro" id="IPR036291">
    <property type="entry name" value="NAD(P)-bd_dom_sf"/>
</dbReference>
<dbReference type="GO" id="GO:0016491">
    <property type="term" value="F:oxidoreductase activity"/>
    <property type="evidence" value="ECO:0007669"/>
    <property type="project" value="UniProtKB-KW"/>
</dbReference>
<dbReference type="GO" id="GO:0046872">
    <property type="term" value="F:metal ion binding"/>
    <property type="evidence" value="ECO:0007669"/>
    <property type="project" value="UniProtKB-KW"/>
</dbReference>
<sequence length="283" mass="31049">MKVLTQNLKTGQTDILEVPSPEINSDKIRVLNEYSLISTGTESSIVNFGKASWINKAKQQPDRVKDVINKIKSSGISETYRAIKNKLDYPMVMGYSAVGTVSHTNKNYNLPKGTRVFTNSFHQEEALVDYNMCVKIPDNLDNKSASFGAIGGIAMQSIKCVPEGSKIIALIGLGLLGQVTLRILNALGYQCIVYDLDLKKVELAEKYGAIGIRRNNITEMVLNYTQGKGCDCTIIAAASLSSKIVNDATSYTKRKGKIISSGLIGLNLIRDKFFKKQIELVVS</sequence>
<gene>
    <name evidence="6" type="ORF">METZ01_LOCUS309253</name>
</gene>
<accession>A0A382N5F0</accession>
<protein>
    <recommendedName>
        <fullName evidence="7">Alcohol dehydrogenase-like C-terminal domain-containing protein</fullName>
    </recommendedName>
</protein>
<evidence type="ECO:0000256" key="3">
    <source>
        <dbReference type="ARBA" id="ARBA00022723"/>
    </source>
</evidence>
<dbReference type="PANTHER" id="PTHR43350">
    <property type="entry name" value="NAD-DEPENDENT ALCOHOL DEHYDROGENASE"/>
    <property type="match status" value="1"/>
</dbReference>
<dbReference type="PANTHER" id="PTHR43350:SF19">
    <property type="entry name" value="D-GULOSIDE 3-DEHYDROGENASE"/>
    <property type="match status" value="1"/>
</dbReference>
<dbReference type="EMBL" id="UINC01098123">
    <property type="protein sequence ID" value="SVC56399.1"/>
    <property type="molecule type" value="Genomic_DNA"/>
</dbReference>
<dbReference type="InterPro" id="IPR011032">
    <property type="entry name" value="GroES-like_sf"/>
</dbReference>
<feature type="non-terminal residue" evidence="6">
    <location>
        <position position="283"/>
    </location>
</feature>
<evidence type="ECO:0008006" key="7">
    <source>
        <dbReference type="Google" id="ProtNLM"/>
    </source>
</evidence>
<reference evidence="6" key="1">
    <citation type="submission" date="2018-05" db="EMBL/GenBank/DDBJ databases">
        <authorList>
            <person name="Lanie J.A."/>
            <person name="Ng W.-L."/>
            <person name="Kazmierczak K.M."/>
            <person name="Andrzejewski T.M."/>
            <person name="Davidsen T.M."/>
            <person name="Wayne K.J."/>
            <person name="Tettelin H."/>
            <person name="Glass J.I."/>
            <person name="Rusch D."/>
            <person name="Podicherti R."/>
            <person name="Tsui H.-C.T."/>
            <person name="Winkler M.E."/>
        </authorList>
    </citation>
    <scope>NUCLEOTIDE SEQUENCE</scope>
</reference>
<dbReference type="SUPFAM" id="SSF50129">
    <property type="entry name" value="GroES-like"/>
    <property type="match status" value="1"/>
</dbReference>